<gene>
    <name evidence="8" type="primary">LOC106812687</name>
</gene>
<keyword evidence="4 5" id="KW-0472">Membrane</keyword>
<evidence type="ECO:0000256" key="5">
    <source>
        <dbReference type="SAM" id="Phobius"/>
    </source>
</evidence>
<dbReference type="GeneID" id="106812687"/>
<dbReference type="Pfam" id="PF03151">
    <property type="entry name" value="TPT"/>
    <property type="match status" value="1"/>
</dbReference>
<dbReference type="InterPro" id="IPR050186">
    <property type="entry name" value="TPT_transporter"/>
</dbReference>
<dbReference type="Proteomes" id="UP000695022">
    <property type="component" value="Unplaced"/>
</dbReference>
<evidence type="ECO:0000256" key="2">
    <source>
        <dbReference type="ARBA" id="ARBA00022692"/>
    </source>
</evidence>
<feature type="transmembrane region" description="Helical" evidence="5">
    <location>
        <begin position="53"/>
        <end position="74"/>
    </location>
</feature>
<feature type="transmembrane region" description="Helical" evidence="5">
    <location>
        <begin position="6"/>
        <end position="23"/>
    </location>
</feature>
<evidence type="ECO:0000313" key="8">
    <source>
        <dbReference type="RefSeq" id="XP_014672110.1"/>
    </source>
</evidence>
<evidence type="ECO:0000256" key="3">
    <source>
        <dbReference type="ARBA" id="ARBA00022989"/>
    </source>
</evidence>
<evidence type="ECO:0000259" key="6">
    <source>
        <dbReference type="Pfam" id="PF03151"/>
    </source>
</evidence>
<dbReference type="InterPro" id="IPR004853">
    <property type="entry name" value="Sugar_P_trans_dom"/>
</dbReference>
<feature type="domain" description="Sugar phosphate transporter" evidence="6">
    <location>
        <begin position="2"/>
        <end position="248"/>
    </location>
</feature>
<name>A0ABM1EIT9_PRICU</name>
<feature type="transmembrane region" description="Helical" evidence="5">
    <location>
        <begin position="104"/>
        <end position="126"/>
    </location>
</feature>
<feature type="transmembrane region" description="Helical" evidence="5">
    <location>
        <begin position="212"/>
        <end position="230"/>
    </location>
</feature>
<evidence type="ECO:0000313" key="7">
    <source>
        <dbReference type="Proteomes" id="UP000695022"/>
    </source>
</evidence>
<sequence length="270" mass="30145">MFATVIVLYAAKLLGIIQFPDISRDIPRKIWPLPILYLGNLVFGLGGTKKLNLPMFTVLRRFSIFLTMVLEYLILSIRPSFMVQSTVCAMIGGAVIAASDDMAFNLIGYVYLMANNVCTAANGVYIKKKLEANELNKYGLLFYNSLFMLGPCMFSVWFSGDWKLALDFEGWSSPWFVSQFLISCVMGFILMYSVVLCTAYNSALTTTIVGCLKNMFVTYTGMIVGGDYIFSWTNFIGLNISVAGSLVYAYVTFVQPPKIRKEVQDQITGV</sequence>
<dbReference type="PANTHER" id="PTHR11132">
    <property type="entry name" value="SOLUTE CARRIER FAMILY 35"/>
    <property type="match status" value="1"/>
</dbReference>
<comment type="subcellular location">
    <subcellularLocation>
        <location evidence="1">Membrane</location>
        <topology evidence="1">Multi-pass membrane protein</topology>
    </subcellularLocation>
</comment>
<evidence type="ECO:0000256" key="4">
    <source>
        <dbReference type="ARBA" id="ARBA00023136"/>
    </source>
</evidence>
<feature type="transmembrane region" description="Helical" evidence="5">
    <location>
        <begin position="236"/>
        <end position="254"/>
    </location>
</feature>
<dbReference type="RefSeq" id="XP_014672110.1">
    <property type="nucleotide sequence ID" value="XM_014816624.1"/>
</dbReference>
<keyword evidence="7" id="KW-1185">Reference proteome</keyword>
<accession>A0ABM1EIT9</accession>
<organism evidence="7 8">
    <name type="scientific">Priapulus caudatus</name>
    <name type="common">Priapulid worm</name>
    <dbReference type="NCBI Taxonomy" id="37621"/>
    <lineage>
        <taxon>Eukaryota</taxon>
        <taxon>Metazoa</taxon>
        <taxon>Ecdysozoa</taxon>
        <taxon>Scalidophora</taxon>
        <taxon>Priapulida</taxon>
        <taxon>Priapulimorpha</taxon>
        <taxon>Priapulimorphida</taxon>
        <taxon>Priapulidae</taxon>
        <taxon>Priapulus</taxon>
    </lineage>
</organism>
<protein>
    <submittedName>
        <fullName evidence="8">UDP-N-acetylglucosamine/UDP-glucose/GDP-mannose transporter-like</fullName>
    </submittedName>
</protein>
<feature type="transmembrane region" description="Helical" evidence="5">
    <location>
        <begin position="30"/>
        <end position="47"/>
    </location>
</feature>
<feature type="transmembrane region" description="Helical" evidence="5">
    <location>
        <begin position="180"/>
        <end position="200"/>
    </location>
</feature>
<keyword evidence="3 5" id="KW-1133">Transmembrane helix</keyword>
<proteinExistence type="predicted"/>
<evidence type="ECO:0000256" key="1">
    <source>
        <dbReference type="ARBA" id="ARBA00004141"/>
    </source>
</evidence>
<reference evidence="8" key="1">
    <citation type="submission" date="2025-08" db="UniProtKB">
        <authorList>
            <consortium name="RefSeq"/>
        </authorList>
    </citation>
    <scope>IDENTIFICATION</scope>
</reference>
<keyword evidence="2 5" id="KW-0812">Transmembrane</keyword>
<feature type="transmembrane region" description="Helical" evidence="5">
    <location>
        <begin position="138"/>
        <end position="160"/>
    </location>
</feature>